<comment type="caution">
    <text evidence="7">The sequence shown here is derived from an EMBL/GenBank/DDBJ whole genome shotgun (WGS) entry which is preliminary data.</text>
</comment>
<dbReference type="Gene3D" id="1.20.1250.20">
    <property type="entry name" value="MFS general substrate transporter like domains"/>
    <property type="match status" value="1"/>
</dbReference>
<keyword evidence="2" id="KW-1003">Cell membrane</keyword>
<feature type="transmembrane region" description="Helical" evidence="6">
    <location>
        <begin position="50"/>
        <end position="73"/>
    </location>
</feature>
<evidence type="ECO:0000313" key="7">
    <source>
        <dbReference type="EMBL" id="GIO38207.1"/>
    </source>
</evidence>
<evidence type="ECO:0000256" key="1">
    <source>
        <dbReference type="ARBA" id="ARBA00004651"/>
    </source>
</evidence>
<evidence type="ECO:0000256" key="6">
    <source>
        <dbReference type="SAM" id="Phobius"/>
    </source>
</evidence>
<keyword evidence="5 6" id="KW-0472">Membrane</keyword>
<keyword evidence="8" id="KW-1185">Reference proteome</keyword>
<feature type="transmembrane region" description="Helical" evidence="6">
    <location>
        <begin position="79"/>
        <end position="100"/>
    </location>
</feature>
<evidence type="ECO:0000313" key="8">
    <source>
        <dbReference type="Proteomes" id="UP000681162"/>
    </source>
</evidence>
<reference evidence="7 8" key="1">
    <citation type="submission" date="2021-03" db="EMBL/GenBank/DDBJ databases">
        <title>Antimicrobial resistance genes in bacteria isolated from Japanese honey, and their potential for conferring macrolide and lincosamide resistance in the American foulbrood pathogen Paenibacillus larvae.</title>
        <authorList>
            <person name="Okamoto M."/>
            <person name="Kumagai M."/>
            <person name="Kanamori H."/>
            <person name="Takamatsu D."/>
        </authorList>
    </citation>
    <scope>NUCLEOTIDE SEQUENCE [LARGE SCALE GENOMIC DNA]</scope>
    <source>
        <strain evidence="7 8">J41TS12</strain>
    </source>
</reference>
<evidence type="ECO:0008006" key="9">
    <source>
        <dbReference type="Google" id="ProtNLM"/>
    </source>
</evidence>
<organism evidence="7 8">
    <name type="scientific">Paenibacillus antibioticophila</name>
    <dbReference type="NCBI Taxonomy" id="1274374"/>
    <lineage>
        <taxon>Bacteria</taxon>
        <taxon>Bacillati</taxon>
        <taxon>Bacillota</taxon>
        <taxon>Bacilli</taxon>
        <taxon>Bacillales</taxon>
        <taxon>Paenibacillaceae</taxon>
        <taxon>Paenibacillus</taxon>
    </lineage>
</organism>
<evidence type="ECO:0000256" key="5">
    <source>
        <dbReference type="ARBA" id="ARBA00023136"/>
    </source>
</evidence>
<keyword evidence="3 6" id="KW-0812">Transmembrane</keyword>
<keyword evidence="4 6" id="KW-1133">Transmembrane helix</keyword>
<dbReference type="AlphaFoldDB" id="A0A919XS35"/>
<name>A0A919XS35_9BACL</name>
<proteinExistence type="predicted"/>
<evidence type="ECO:0000256" key="4">
    <source>
        <dbReference type="ARBA" id="ARBA00022989"/>
    </source>
</evidence>
<dbReference type="GO" id="GO:0005886">
    <property type="term" value="C:plasma membrane"/>
    <property type="evidence" value="ECO:0007669"/>
    <property type="project" value="UniProtKB-SubCell"/>
</dbReference>
<evidence type="ECO:0000256" key="2">
    <source>
        <dbReference type="ARBA" id="ARBA00022475"/>
    </source>
</evidence>
<dbReference type="PANTHER" id="PTHR23513:SF6">
    <property type="entry name" value="MAJOR FACILITATOR SUPERFAMILY ASSOCIATED DOMAIN-CONTAINING PROTEIN"/>
    <property type="match status" value="1"/>
</dbReference>
<feature type="transmembrane region" description="Helical" evidence="6">
    <location>
        <begin position="136"/>
        <end position="158"/>
    </location>
</feature>
<comment type="subcellular location">
    <subcellularLocation>
        <location evidence="1">Cell membrane</location>
        <topology evidence="1">Multi-pass membrane protein</topology>
    </subcellularLocation>
</comment>
<feature type="transmembrane region" description="Helical" evidence="6">
    <location>
        <begin position="170"/>
        <end position="189"/>
    </location>
</feature>
<feature type="transmembrane region" description="Helical" evidence="6">
    <location>
        <begin position="112"/>
        <end position="130"/>
    </location>
</feature>
<feature type="transmembrane region" description="Helical" evidence="6">
    <location>
        <begin position="201"/>
        <end position="220"/>
    </location>
</feature>
<dbReference type="SUPFAM" id="SSF103473">
    <property type="entry name" value="MFS general substrate transporter"/>
    <property type="match status" value="1"/>
</dbReference>
<dbReference type="EMBL" id="BORR01000010">
    <property type="protein sequence ID" value="GIO38207.1"/>
    <property type="molecule type" value="Genomic_DNA"/>
</dbReference>
<gene>
    <name evidence="7" type="ORF">J41TS12_30680</name>
</gene>
<evidence type="ECO:0000256" key="3">
    <source>
        <dbReference type="ARBA" id="ARBA00022692"/>
    </source>
</evidence>
<protein>
    <recommendedName>
        <fullName evidence="9">MFS transporter</fullName>
    </recommendedName>
</protein>
<dbReference type="PANTHER" id="PTHR23513">
    <property type="entry name" value="INTEGRAL MEMBRANE EFFLUX PROTEIN-RELATED"/>
    <property type="match status" value="1"/>
</dbReference>
<accession>A0A919XS35</accession>
<dbReference type="Proteomes" id="UP000681162">
    <property type="component" value="Unassembled WGS sequence"/>
</dbReference>
<sequence>MDAVAFLISFTILLTVRFPRELELKKRKPFWSDFKEGMQMMFRSKTIRSLIMSAGIINVLGAALTVTLQVFVVRAEFSPVWWSIIFASSPVGIMVGAVLARTFKFSLKTLSNSFFFTMIMGVFNTLMGFVNNPLFFSVLFFLSGLAFGISNVNFGVLYREMIASEQQGRFFGFLNSLLLVSVPLGQMLVGLVLEISKAEVIIQLLGILTTVSAFIFWVYLKRQKLSLEKLSP</sequence>
<dbReference type="InterPro" id="IPR036259">
    <property type="entry name" value="MFS_trans_sf"/>
</dbReference>